<evidence type="ECO:0000256" key="3">
    <source>
        <dbReference type="RuleBase" id="RU003887"/>
    </source>
</evidence>
<proteinExistence type="inferred from homology"/>
<dbReference type="NCBIfam" id="TIGR00093">
    <property type="entry name" value="pseudouridine synthase"/>
    <property type="match status" value="1"/>
</dbReference>
<dbReference type="InterPro" id="IPR020103">
    <property type="entry name" value="PsdUridine_synth_cat_dom_sf"/>
</dbReference>
<evidence type="ECO:0000256" key="1">
    <source>
        <dbReference type="ARBA" id="ARBA00008348"/>
    </source>
</evidence>
<dbReference type="PANTHER" id="PTHR47683">
    <property type="entry name" value="PSEUDOURIDINE SYNTHASE FAMILY PROTEIN-RELATED"/>
    <property type="match status" value="1"/>
</dbReference>
<dbReference type="EMBL" id="BSOZ01000007">
    <property type="protein sequence ID" value="GLS03706.1"/>
    <property type="molecule type" value="Genomic_DNA"/>
</dbReference>
<feature type="compositionally biased region" description="Basic residues" evidence="4">
    <location>
        <begin position="196"/>
        <end position="208"/>
    </location>
</feature>
<accession>A0ABQ6BQV5</accession>
<name>A0ABQ6BQV5_9NEIS</name>
<dbReference type="InterPro" id="IPR020094">
    <property type="entry name" value="TruA/RsuA/RluB/E/F_N"/>
</dbReference>
<feature type="domain" description="Pseudouridine synthase RsuA/RluA-like" evidence="5">
    <location>
        <begin position="4"/>
        <end position="148"/>
    </location>
</feature>
<dbReference type="InterPro" id="IPR018496">
    <property type="entry name" value="PsdUridine_synth_RsuA/RluB_CS"/>
</dbReference>
<dbReference type="RefSeq" id="WP_018748496.1">
    <property type="nucleotide sequence ID" value="NZ_BSOZ01000007.1"/>
</dbReference>
<dbReference type="EC" id="5.4.99.-" evidence="3"/>
<comment type="caution">
    <text evidence="6">The sequence shown here is derived from an EMBL/GenBank/DDBJ whole genome shotgun (WGS) entry which is preliminary data.</text>
</comment>
<dbReference type="SUPFAM" id="SSF55120">
    <property type="entry name" value="Pseudouridine synthase"/>
    <property type="match status" value="1"/>
</dbReference>
<dbReference type="Gene3D" id="3.30.70.580">
    <property type="entry name" value="Pseudouridine synthase I, catalytic domain, N-terminal subdomain"/>
    <property type="match status" value="1"/>
</dbReference>
<dbReference type="Gene3D" id="3.30.70.1560">
    <property type="entry name" value="Alpha-L RNA-binding motif"/>
    <property type="match status" value="1"/>
</dbReference>
<evidence type="ECO:0000259" key="5">
    <source>
        <dbReference type="Pfam" id="PF00849"/>
    </source>
</evidence>
<keyword evidence="2 3" id="KW-0413">Isomerase</keyword>
<dbReference type="Pfam" id="PF00849">
    <property type="entry name" value="PseudoU_synth_2"/>
    <property type="match status" value="1"/>
</dbReference>
<dbReference type="PROSITE" id="PS01149">
    <property type="entry name" value="PSI_RSU"/>
    <property type="match status" value="1"/>
</dbReference>
<protein>
    <recommendedName>
        <fullName evidence="3">Pseudouridine synthase</fullName>
        <ecNumber evidence="3">5.4.99.-</ecNumber>
    </recommendedName>
</protein>
<keyword evidence="7" id="KW-1185">Reference proteome</keyword>
<evidence type="ECO:0000256" key="2">
    <source>
        <dbReference type="ARBA" id="ARBA00023235"/>
    </source>
</evidence>
<sequence length="208" mass="23038">MAKLILLNKPYGVICQFTPSPPHQCLADYVPVKDVYPAGRLDTDSEGLVLLTDSGTLQARIADPKHKLPKTYWAQVEGVPDAAALATLRQGVDLGDFVTRPAQARLIEEPAGLWPRVPPVRFRAAIPTSWLELVISEGKNRQVRRMTARVGFPTLRLVRYAIGDWTLDDLPPGQWLEHTVAAPPSISPRETSPSGPKRRGRRGPNRTR</sequence>
<organism evidence="6 7">
    <name type="scientific">Chitiniphilus shinanonensis</name>
    <dbReference type="NCBI Taxonomy" id="553088"/>
    <lineage>
        <taxon>Bacteria</taxon>
        <taxon>Pseudomonadati</taxon>
        <taxon>Pseudomonadota</taxon>
        <taxon>Betaproteobacteria</taxon>
        <taxon>Neisseriales</taxon>
        <taxon>Chitinibacteraceae</taxon>
        <taxon>Chitiniphilus</taxon>
    </lineage>
</organism>
<dbReference type="InterPro" id="IPR006145">
    <property type="entry name" value="PsdUridine_synth_RsuA/RluA"/>
</dbReference>
<dbReference type="InterPro" id="IPR000748">
    <property type="entry name" value="PsdUridine_synth_RsuA/RluB/E/F"/>
</dbReference>
<feature type="region of interest" description="Disordered" evidence="4">
    <location>
        <begin position="179"/>
        <end position="208"/>
    </location>
</feature>
<dbReference type="InterPro" id="IPR050343">
    <property type="entry name" value="RsuA_PseudoU_synthase"/>
</dbReference>
<evidence type="ECO:0000313" key="6">
    <source>
        <dbReference type="EMBL" id="GLS03706.1"/>
    </source>
</evidence>
<comment type="similarity">
    <text evidence="1 3">Belongs to the pseudouridine synthase RsuA family.</text>
</comment>
<evidence type="ECO:0000313" key="7">
    <source>
        <dbReference type="Proteomes" id="UP001156836"/>
    </source>
</evidence>
<dbReference type="InterPro" id="IPR042092">
    <property type="entry name" value="PsdUridine_s_RsuA/RluB/E/F_cat"/>
</dbReference>
<dbReference type="Proteomes" id="UP001156836">
    <property type="component" value="Unassembled WGS sequence"/>
</dbReference>
<evidence type="ECO:0000256" key="4">
    <source>
        <dbReference type="SAM" id="MobiDB-lite"/>
    </source>
</evidence>
<dbReference type="PANTHER" id="PTHR47683:SF2">
    <property type="entry name" value="RNA-BINDING S4 DOMAIN-CONTAINING PROTEIN"/>
    <property type="match status" value="1"/>
</dbReference>
<reference evidence="7" key="1">
    <citation type="journal article" date="2019" name="Int. J. Syst. Evol. Microbiol.">
        <title>The Global Catalogue of Microorganisms (GCM) 10K type strain sequencing project: providing services to taxonomists for standard genome sequencing and annotation.</title>
        <authorList>
            <consortium name="The Broad Institute Genomics Platform"/>
            <consortium name="The Broad Institute Genome Sequencing Center for Infectious Disease"/>
            <person name="Wu L."/>
            <person name="Ma J."/>
        </authorList>
    </citation>
    <scope>NUCLEOTIDE SEQUENCE [LARGE SCALE GENOMIC DNA]</scope>
    <source>
        <strain evidence="7">NBRC 104970</strain>
    </source>
</reference>
<gene>
    <name evidence="6" type="ORF">GCM10007860_08510</name>
</gene>